<dbReference type="SUPFAM" id="SSF141371">
    <property type="entry name" value="PilZ domain-like"/>
    <property type="match status" value="2"/>
</dbReference>
<dbReference type="AlphaFoldDB" id="A0A502G1A6"/>
<dbReference type="OrthoDB" id="7929489at2"/>
<evidence type="ECO:0000259" key="1">
    <source>
        <dbReference type="Pfam" id="PF07238"/>
    </source>
</evidence>
<dbReference type="RefSeq" id="WP_140850013.1">
    <property type="nucleotide sequence ID" value="NZ_RCZC01000002.1"/>
</dbReference>
<dbReference type="Proteomes" id="UP000319931">
    <property type="component" value="Unassembled WGS sequence"/>
</dbReference>
<reference evidence="2 3" key="1">
    <citation type="journal article" date="2019" name="Environ. Microbiol.">
        <title>Species interactions and distinct microbial communities in high Arctic permafrost affected cryosols are associated with the CH4 and CO2 gas fluxes.</title>
        <authorList>
            <person name="Altshuler I."/>
            <person name="Hamel J."/>
            <person name="Turney S."/>
            <person name="Magnuson E."/>
            <person name="Levesque R."/>
            <person name="Greer C."/>
            <person name="Whyte L.G."/>
        </authorList>
    </citation>
    <scope>NUCLEOTIDE SEQUENCE [LARGE SCALE GENOMIC DNA]</scope>
    <source>
        <strain evidence="2 3">E6.1</strain>
    </source>
</reference>
<comment type="caution">
    <text evidence="2">The sequence shown here is derived from an EMBL/GenBank/DDBJ whole genome shotgun (WGS) entry which is preliminary data.</text>
</comment>
<feature type="domain" description="PilZ" evidence="1">
    <location>
        <begin position="32"/>
        <end position="120"/>
    </location>
</feature>
<keyword evidence="3" id="KW-1185">Reference proteome</keyword>
<organism evidence="2 3">
    <name type="scientific">Sphingomonas glacialis</name>
    <dbReference type="NCBI Taxonomy" id="658225"/>
    <lineage>
        <taxon>Bacteria</taxon>
        <taxon>Pseudomonadati</taxon>
        <taxon>Pseudomonadota</taxon>
        <taxon>Alphaproteobacteria</taxon>
        <taxon>Sphingomonadales</taxon>
        <taxon>Sphingomonadaceae</taxon>
        <taxon>Sphingomonas</taxon>
    </lineage>
</organism>
<dbReference type="EMBL" id="RCZC01000002">
    <property type="protein sequence ID" value="TPG54873.1"/>
    <property type="molecule type" value="Genomic_DNA"/>
</dbReference>
<dbReference type="InterPro" id="IPR009875">
    <property type="entry name" value="PilZ_domain"/>
</dbReference>
<accession>A0A502G1A6</accession>
<feature type="domain" description="PilZ" evidence="1">
    <location>
        <begin position="130"/>
        <end position="195"/>
    </location>
</feature>
<proteinExistence type="predicted"/>
<evidence type="ECO:0000313" key="2">
    <source>
        <dbReference type="EMBL" id="TPG54873.1"/>
    </source>
</evidence>
<dbReference type="Gene3D" id="2.40.10.220">
    <property type="entry name" value="predicted glycosyltransferase like domains"/>
    <property type="match status" value="1"/>
</dbReference>
<gene>
    <name evidence="2" type="ORF">EAH76_09720</name>
</gene>
<evidence type="ECO:0000313" key="3">
    <source>
        <dbReference type="Proteomes" id="UP000319931"/>
    </source>
</evidence>
<dbReference type="Pfam" id="PF07238">
    <property type="entry name" value="PilZ"/>
    <property type="match status" value="2"/>
</dbReference>
<name>A0A502G1A6_9SPHN</name>
<dbReference type="GO" id="GO:0035438">
    <property type="term" value="F:cyclic-di-GMP binding"/>
    <property type="evidence" value="ECO:0007669"/>
    <property type="project" value="InterPro"/>
</dbReference>
<protein>
    <submittedName>
        <fullName evidence="2">PilZ domain-containing protein</fullName>
    </submittedName>
</protein>
<sequence length="213" mass="23513">MDTKFNRPQTQLAEIETAPEIAPEIVPAQASERRDSQRLRTVYRVARVQAHGVWGLARVHNVSNEGLMLSTQLPIGLGSAMAIDLSETCTLSGHVAWHAAGRCGVKLSAPIDSPALLRRLYNEQQTTTSRHLRLPLEKAVMVTSELGVQIARARDISQRGIKLVHDGRFSPGLHVKVQITREIERRGVVRWSRDGIAGCILTEYLSVEDLGAI</sequence>